<evidence type="ECO:0000256" key="4">
    <source>
        <dbReference type="ARBA" id="ARBA00022723"/>
    </source>
</evidence>
<dbReference type="KEGG" id="rof:AAGW17_04435"/>
<dbReference type="GO" id="GO:0017061">
    <property type="term" value="F:S-methyl-5-thioadenosine phosphorylase activity"/>
    <property type="evidence" value="ECO:0007669"/>
    <property type="project" value="UniProtKB-EC"/>
</dbReference>
<dbReference type="GO" id="GO:0005507">
    <property type="term" value="F:copper ion binding"/>
    <property type="evidence" value="ECO:0007669"/>
    <property type="project" value="TreeGrafter"/>
</dbReference>
<evidence type="ECO:0000256" key="2">
    <source>
        <dbReference type="ARBA" id="ARBA00007353"/>
    </source>
</evidence>
<dbReference type="EMBL" id="CP157197">
    <property type="protein sequence ID" value="XBG66191.1"/>
    <property type="molecule type" value="Genomic_DNA"/>
</dbReference>
<keyword evidence="4" id="KW-0479">Metal-binding</keyword>
<gene>
    <name evidence="11" type="primary">pgeF</name>
    <name evidence="11" type="ORF">AAGW17_04435</name>
</gene>
<evidence type="ECO:0000256" key="1">
    <source>
        <dbReference type="ARBA" id="ARBA00000553"/>
    </source>
</evidence>
<comment type="catalytic activity">
    <reaction evidence="7">
        <text>adenosine + H2O + H(+) = inosine + NH4(+)</text>
        <dbReference type="Rhea" id="RHEA:24408"/>
        <dbReference type="ChEBI" id="CHEBI:15377"/>
        <dbReference type="ChEBI" id="CHEBI:15378"/>
        <dbReference type="ChEBI" id="CHEBI:16335"/>
        <dbReference type="ChEBI" id="CHEBI:17596"/>
        <dbReference type="ChEBI" id="CHEBI:28938"/>
        <dbReference type="EC" id="3.5.4.4"/>
    </reaction>
    <physiologicalReaction direction="left-to-right" evidence="7">
        <dbReference type="Rhea" id="RHEA:24409"/>
    </physiologicalReaction>
</comment>
<comment type="catalytic activity">
    <reaction evidence="9">
        <text>S-methyl-5'-thioadenosine + phosphate = 5-(methylsulfanyl)-alpha-D-ribose 1-phosphate + adenine</text>
        <dbReference type="Rhea" id="RHEA:11852"/>
        <dbReference type="ChEBI" id="CHEBI:16708"/>
        <dbReference type="ChEBI" id="CHEBI:17509"/>
        <dbReference type="ChEBI" id="CHEBI:43474"/>
        <dbReference type="ChEBI" id="CHEBI:58533"/>
        <dbReference type="EC" id="2.4.2.28"/>
    </reaction>
    <physiologicalReaction direction="left-to-right" evidence="9">
        <dbReference type="Rhea" id="RHEA:11853"/>
    </physiologicalReaction>
</comment>
<dbReference type="Gene3D" id="3.60.140.10">
    <property type="entry name" value="CNF1/YfiH-like putative cysteine hydrolases"/>
    <property type="match status" value="1"/>
</dbReference>
<evidence type="ECO:0000256" key="7">
    <source>
        <dbReference type="ARBA" id="ARBA00047989"/>
    </source>
</evidence>
<dbReference type="GO" id="GO:0016787">
    <property type="term" value="F:hydrolase activity"/>
    <property type="evidence" value="ECO:0007669"/>
    <property type="project" value="UniProtKB-KW"/>
</dbReference>
<dbReference type="Pfam" id="PF02578">
    <property type="entry name" value="Cu-oxidase_4"/>
    <property type="match status" value="1"/>
</dbReference>
<evidence type="ECO:0000256" key="3">
    <source>
        <dbReference type="ARBA" id="ARBA00022679"/>
    </source>
</evidence>
<sequence length="241" mass="27103">MERLIINGSVYYKIFDKTFNNSTHRYIKKNNSINETEIVKNKKSITTYFKAQDILILNQVHGNQIVNADGPIIAIPEADGSITTKKNLVLAVQSADCVPVLIASGDGKIIGATHAGWKGSINNIISNIVTKMIEKGAKNLIAVIGPAIAQSSYEVDDEYYNTFLSKDINNRQFFINSKKENNYMFDLPAFVEFKLKEAGVKNIKNIGEDTYTNPLKYPSRRRSFHLQEPYNEHILSAIVIK</sequence>
<comment type="catalytic activity">
    <reaction evidence="1">
        <text>inosine + phosphate = alpha-D-ribose 1-phosphate + hypoxanthine</text>
        <dbReference type="Rhea" id="RHEA:27646"/>
        <dbReference type="ChEBI" id="CHEBI:17368"/>
        <dbReference type="ChEBI" id="CHEBI:17596"/>
        <dbReference type="ChEBI" id="CHEBI:43474"/>
        <dbReference type="ChEBI" id="CHEBI:57720"/>
        <dbReference type="EC" id="2.4.2.1"/>
    </reaction>
    <physiologicalReaction direction="left-to-right" evidence="1">
        <dbReference type="Rhea" id="RHEA:27647"/>
    </physiologicalReaction>
</comment>
<accession>A0AAU7BY43</accession>
<proteinExistence type="inferred from homology"/>
<reference evidence="11" key="1">
    <citation type="submission" date="2024-05" db="EMBL/GenBank/DDBJ databases">
        <title>Characterization of a novel Rickettsia species. (Rickettsia oklahomia sp. nov.) from Amblyomma americanum ticks.</title>
        <authorList>
            <person name="Korla P.K."/>
            <person name="Karounos M."/>
            <person name="Wilson J.M."/>
            <person name="Little S.E."/>
            <person name="Qurollo B.A."/>
        </authorList>
    </citation>
    <scope>NUCLEOTIDE SEQUENCE</scope>
    <source>
        <strain evidence="11">Oklahoma-10</strain>
    </source>
</reference>
<dbReference type="CDD" id="cd16833">
    <property type="entry name" value="YfiH"/>
    <property type="match status" value="1"/>
</dbReference>
<evidence type="ECO:0000256" key="6">
    <source>
        <dbReference type="ARBA" id="ARBA00022833"/>
    </source>
</evidence>
<evidence type="ECO:0000313" key="11">
    <source>
        <dbReference type="EMBL" id="XBG66191.1"/>
    </source>
</evidence>
<evidence type="ECO:0000256" key="5">
    <source>
        <dbReference type="ARBA" id="ARBA00022801"/>
    </source>
</evidence>
<evidence type="ECO:0000256" key="8">
    <source>
        <dbReference type="ARBA" id="ARBA00048968"/>
    </source>
</evidence>
<name>A0AAU7BY43_9RICK</name>
<evidence type="ECO:0000256" key="10">
    <source>
        <dbReference type="RuleBase" id="RU361274"/>
    </source>
</evidence>
<comment type="similarity">
    <text evidence="2 10">Belongs to the purine nucleoside phosphorylase YfiH/LACC1 family.</text>
</comment>
<dbReference type="SUPFAM" id="SSF64438">
    <property type="entry name" value="CNF1/YfiH-like putative cysteine hydrolases"/>
    <property type="match status" value="1"/>
</dbReference>
<dbReference type="NCBIfam" id="TIGR00726">
    <property type="entry name" value="peptidoglycan editing factor PgeF"/>
    <property type="match status" value="1"/>
</dbReference>
<organism evidence="11">
    <name type="scientific">Rickettsia oklahomensis</name>
    <dbReference type="NCBI Taxonomy" id="3141789"/>
    <lineage>
        <taxon>Bacteria</taxon>
        <taxon>Pseudomonadati</taxon>
        <taxon>Pseudomonadota</taxon>
        <taxon>Alphaproteobacteria</taxon>
        <taxon>Rickettsiales</taxon>
        <taxon>Rickettsiaceae</taxon>
        <taxon>Rickettsieae</taxon>
        <taxon>Rickettsia</taxon>
        <taxon>belli group</taxon>
    </lineage>
</organism>
<comment type="catalytic activity">
    <reaction evidence="8">
        <text>adenosine + phosphate = alpha-D-ribose 1-phosphate + adenine</text>
        <dbReference type="Rhea" id="RHEA:27642"/>
        <dbReference type="ChEBI" id="CHEBI:16335"/>
        <dbReference type="ChEBI" id="CHEBI:16708"/>
        <dbReference type="ChEBI" id="CHEBI:43474"/>
        <dbReference type="ChEBI" id="CHEBI:57720"/>
        <dbReference type="EC" id="2.4.2.1"/>
    </reaction>
    <physiologicalReaction direction="left-to-right" evidence="8">
        <dbReference type="Rhea" id="RHEA:27643"/>
    </physiologicalReaction>
</comment>
<dbReference type="PANTHER" id="PTHR30616:SF2">
    <property type="entry name" value="PURINE NUCLEOSIDE PHOSPHORYLASE LACC1"/>
    <property type="match status" value="1"/>
</dbReference>
<evidence type="ECO:0000256" key="9">
    <source>
        <dbReference type="ARBA" id="ARBA00049893"/>
    </source>
</evidence>
<keyword evidence="3" id="KW-0808">Transferase</keyword>
<dbReference type="RefSeq" id="WP_347938807.1">
    <property type="nucleotide sequence ID" value="NZ_CP157197.1"/>
</dbReference>
<protein>
    <recommendedName>
        <fullName evidence="10">Purine nucleoside phosphorylase</fullName>
    </recommendedName>
</protein>
<dbReference type="InterPro" id="IPR038371">
    <property type="entry name" value="Cu_polyphenol_OxRdtase_sf"/>
</dbReference>
<dbReference type="InterPro" id="IPR003730">
    <property type="entry name" value="Cu_polyphenol_OxRdtase"/>
</dbReference>
<dbReference type="AlphaFoldDB" id="A0AAU7BY43"/>
<keyword evidence="5" id="KW-0378">Hydrolase</keyword>
<dbReference type="PANTHER" id="PTHR30616">
    <property type="entry name" value="UNCHARACTERIZED PROTEIN YFIH"/>
    <property type="match status" value="1"/>
</dbReference>
<dbReference type="InterPro" id="IPR011324">
    <property type="entry name" value="Cytotoxic_necrot_fac-like_cat"/>
</dbReference>
<keyword evidence="6" id="KW-0862">Zinc</keyword>